<proteinExistence type="predicted"/>
<evidence type="ECO:0000256" key="1">
    <source>
        <dbReference type="SAM" id="MobiDB-lite"/>
    </source>
</evidence>
<feature type="compositionally biased region" description="Low complexity" evidence="1">
    <location>
        <begin position="12"/>
        <end position="24"/>
    </location>
</feature>
<name>A0A0F7SJ06_PHARH</name>
<dbReference type="AlphaFoldDB" id="A0A0F7SJ06"/>
<sequence length="219" mass="24639">MLKRPRSTTPVSSDCSDSSSDASSPRAISKYTRLPSSLPGESLKCTLPPLCSSRPTFFSTVGDLERHYAKIHELVCEAPVGDVGGRGKGKGREKTCGKVFPERRYLELHQNEFHNPLLEIERDQGSRTYECFLPPSACPRKFLTVKARRLHLVDAHRFPTDFYFAIIKFGNPMVQQLPSSVLPTLGLHLNLTPTPRPMRAHILMHNPRLKAQVVDHLTR</sequence>
<accession>A0A0F7SJ06</accession>
<dbReference type="InterPro" id="IPR039258">
    <property type="entry name" value="ZNF511"/>
</dbReference>
<dbReference type="PANTHER" id="PTHR21354">
    <property type="entry name" value="ZINC FINGER PROTEIN 511"/>
    <property type="match status" value="1"/>
</dbReference>
<evidence type="ECO:0000313" key="2">
    <source>
        <dbReference type="EMBL" id="CED82072.1"/>
    </source>
</evidence>
<dbReference type="EMBL" id="LN483124">
    <property type="protein sequence ID" value="CED82072.1"/>
    <property type="molecule type" value="Genomic_DNA"/>
</dbReference>
<dbReference type="PANTHER" id="PTHR21354:SF0">
    <property type="entry name" value="ZINC FINGER PROTEIN 511"/>
    <property type="match status" value="1"/>
</dbReference>
<organism evidence="2">
    <name type="scientific">Phaffia rhodozyma</name>
    <name type="common">Yeast</name>
    <name type="synonym">Xanthophyllomyces dendrorhous</name>
    <dbReference type="NCBI Taxonomy" id="264483"/>
    <lineage>
        <taxon>Eukaryota</taxon>
        <taxon>Fungi</taxon>
        <taxon>Dikarya</taxon>
        <taxon>Basidiomycota</taxon>
        <taxon>Agaricomycotina</taxon>
        <taxon>Tremellomycetes</taxon>
        <taxon>Cystofilobasidiales</taxon>
        <taxon>Mrakiaceae</taxon>
        <taxon>Phaffia</taxon>
    </lineage>
</organism>
<reference evidence="2" key="1">
    <citation type="submission" date="2014-08" db="EMBL/GenBank/DDBJ databases">
        <authorList>
            <person name="Sharma Rahul"/>
            <person name="Thines Marco"/>
        </authorList>
    </citation>
    <scope>NUCLEOTIDE SEQUENCE</scope>
</reference>
<protein>
    <submittedName>
        <fullName evidence="2">Alpha-SNAP protein</fullName>
    </submittedName>
</protein>
<feature type="region of interest" description="Disordered" evidence="1">
    <location>
        <begin position="1"/>
        <end position="35"/>
    </location>
</feature>